<accession>A0A1V8M1X8</accession>
<feature type="transmembrane region" description="Helical" evidence="8">
    <location>
        <begin position="329"/>
        <end position="353"/>
    </location>
</feature>
<feature type="domain" description="Major facilitator superfamily (MFS) profile" evidence="9">
    <location>
        <begin position="1"/>
        <end position="389"/>
    </location>
</feature>
<dbReference type="AlphaFoldDB" id="A0A1V8M1X8"/>
<dbReference type="STRING" id="1420851.AU255_15185"/>
<feature type="transmembrane region" description="Helical" evidence="8">
    <location>
        <begin position="359"/>
        <end position="383"/>
    </location>
</feature>
<comment type="similarity">
    <text evidence="2 8">Belongs to the major facilitator superfamily. Bcr/CmlA family.</text>
</comment>
<evidence type="ECO:0000256" key="4">
    <source>
        <dbReference type="ARBA" id="ARBA00022475"/>
    </source>
</evidence>
<keyword evidence="6 8" id="KW-1133">Transmembrane helix</keyword>
<evidence type="ECO:0000256" key="8">
    <source>
        <dbReference type="RuleBase" id="RU365088"/>
    </source>
</evidence>
<evidence type="ECO:0000256" key="1">
    <source>
        <dbReference type="ARBA" id="ARBA00004651"/>
    </source>
</evidence>
<evidence type="ECO:0000256" key="3">
    <source>
        <dbReference type="ARBA" id="ARBA00022448"/>
    </source>
</evidence>
<comment type="caution">
    <text evidence="10">The sequence shown here is derived from an EMBL/GenBank/DDBJ whole genome shotgun (WGS) entry which is preliminary data.</text>
</comment>
<evidence type="ECO:0000256" key="6">
    <source>
        <dbReference type="ARBA" id="ARBA00022989"/>
    </source>
</evidence>
<dbReference type="GO" id="GO:0042910">
    <property type="term" value="F:xenobiotic transmembrane transporter activity"/>
    <property type="evidence" value="ECO:0007669"/>
    <property type="project" value="InterPro"/>
</dbReference>
<keyword evidence="7 8" id="KW-0472">Membrane</keyword>
<comment type="caution">
    <text evidence="8">Lacks conserved residue(s) required for the propagation of feature annotation.</text>
</comment>
<keyword evidence="3 8" id="KW-0813">Transport</keyword>
<organism evidence="10 11">
    <name type="scientific">Methyloprofundus sedimenti</name>
    <dbReference type="NCBI Taxonomy" id="1420851"/>
    <lineage>
        <taxon>Bacteria</taxon>
        <taxon>Pseudomonadati</taxon>
        <taxon>Pseudomonadota</taxon>
        <taxon>Gammaproteobacteria</taxon>
        <taxon>Methylococcales</taxon>
        <taxon>Methylococcaceae</taxon>
        <taxon>Methyloprofundus</taxon>
    </lineage>
</organism>
<dbReference type="Gene3D" id="1.20.1720.10">
    <property type="entry name" value="Multidrug resistance protein D"/>
    <property type="match status" value="1"/>
</dbReference>
<keyword evidence="8" id="KW-0997">Cell inner membrane</keyword>
<sequence length="389" mass="42471">MIRIVILLAFLAAFAPVSTDMYLPAIPDLEASWHEPLTYINLALSGFFVAFCLSILMFGPLSDHFGRKKPLLVGIAIYCVASILCATANDLDHFVIYRMLQGFGAGSASAISLAIAKDRFTDAVQRGQVLSYIAVIMAIAPMAAPTMGAVLLQVSDWRMIFIVQFLFGLFLWCMVAAMKESLLTKEAISTGEVISRYFSFLSKRIFLSYCVISSLLLAPLFAFIAVSSTIYQETMKLGAVEYGLLFAFNALSIMLGNLVYLKLQKKMGDRKLIILAITVAMTGACIQLLLSSFHHILAFALPMFIITFGVGIGRAPSVNSALEQINQHTGIASSIIVFSNFFIASIAMLIASIEMENRIALIAILALCASSVNAMLMFGLHCYRIAQKI</sequence>
<dbReference type="CDD" id="cd17320">
    <property type="entry name" value="MFS_MdfA_MDR_like"/>
    <property type="match status" value="1"/>
</dbReference>
<dbReference type="EMBL" id="LPUF01000003">
    <property type="protein sequence ID" value="OQK15567.1"/>
    <property type="molecule type" value="Genomic_DNA"/>
</dbReference>
<comment type="subcellular location">
    <subcellularLocation>
        <location evidence="8">Cell inner membrane</location>
        <topology evidence="8">Multi-pass membrane protein</topology>
    </subcellularLocation>
    <subcellularLocation>
        <location evidence="1">Cell membrane</location>
        <topology evidence="1">Multi-pass membrane protein</topology>
    </subcellularLocation>
</comment>
<dbReference type="OrthoDB" id="9814303at2"/>
<keyword evidence="5 8" id="KW-0812">Transmembrane</keyword>
<dbReference type="InterPro" id="IPR020846">
    <property type="entry name" value="MFS_dom"/>
</dbReference>
<dbReference type="PANTHER" id="PTHR23502:SF132">
    <property type="entry name" value="POLYAMINE TRANSPORTER 2-RELATED"/>
    <property type="match status" value="1"/>
</dbReference>
<gene>
    <name evidence="10" type="ORF">AU255_15185</name>
</gene>
<dbReference type="PANTHER" id="PTHR23502">
    <property type="entry name" value="MAJOR FACILITATOR SUPERFAMILY"/>
    <property type="match status" value="1"/>
</dbReference>
<dbReference type="Pfam" id="PF07690">
    <property type="entry name" value="MFS_1"/>
    <property type="match status" value="1"/>
</dbReference>
<dbReference type="Proteomes" id="UP000191980">
    <property type="component" value="Unassembled WGS sequence"/>
</dbReference>
<name>A0A1V8M1X8_9GAMM</name>
<dbReference type="NCBIfam" id="TIGR00710">
    <property type="entry name" value="efflux_Bcr_CflA"/>
    <property type="match status" value="1"/>
</dbReference>
<feature type="transmembrane region" description="Helical" evidence="8">
    <location>
        <begin position="129"/>
        <end position="151"/>
    </location>
</feature>
<evidence type="ECO:0000256" key="2">
    <source>
        <dbReference type="ARBA" id="ARBA00006236"/>
    </source>
</evidence>
<feature type="transmembrane region" description="Helical" evidence="8">
    <location>
        <begin position="157"/>
        <end position="177"/>
    </location>
</feature>
<evidence type="ECO:0000313" key="10">
    <source>
        <dbReference type="EMBL" id="OQK15567.1"/>
    </source>
</evidence>
<feature type="transmembrane region" description="Helical" evidence="8">
    <location>
        <begin position="242"/>
        <end position="260"/>
    </location>
</feature>
<dbReference type="GO" id="GO:0005886">
    <property type="term" value="C:plasma membrane"/>
    <property type="evidence" value="ECO:0007669"/>
    <property type="project" value="UniProtKB-SubCell"/>
</dbReference>
<protein>
    <recommendedName>
        <fullName evidence="8">Bcr/CflA family efflux transporter</fullName>
    </recommendedName>
</protein>
<dbReference type="InterPro" id="IPR004812">
    <property type="entry name" value="Efflux_drug-R_Bcr/CmlA"/>
</dbReference>
<feature type="transmembrane region" description="Helical" evidence="8">
    <location>
        <begin position="296"/>
        <end position="317"/>
    </location>
</feature>
<dbReference type="GO" id="GO:1990961">
    <property type="term" value="P:xenobiotic detoxification by transmembrane export across the plasma membrane"/>
    <property type="evidence" value="ECO:0007669"/>
    <property type="project" value="InterPro"/>
</dbReference>
<feature type="transmembrane region" description="Helical" evidence="8">
    <location>
        <begin position="38"/>
        <end position="59"/>
    </location>
</feature>
<dbReference type="SUPFAM" id="SSF103473">
    <property type="entry name" value="MFS general substrate transporter"/>
    <property type="match status" value="1"/>
</dbReference>
<reference evidence="10 11" key="1">
    <citation type="submission" date="2015-12" db="EMBL/GenBank/DDBJ databases">
        <authorList>
            <person name="Shamseldin A."/>
            <person name="Moawad H."/>
            <person name="Abd El-Rahim W.M."/>
            <person name="Sadowsky M.J."/>
        </authorList>
    </citation>
    <scope>NUCLEOTIDE SEQUENCE [LARGE SCALE GENOMIC DNA]</scope>
    <source>
        <strain evidence="10 11">WF1</strain>
    </source>
</reference>
<feature type="transmembrane region" description="Helical" evidence="8">
    <location>
        <begin position="206"/>
        <end position="230"/>
    </location>
</feature>
<feature type="transmembrane region" description="Helical" evidence="8">
    <location>
        <begin position="71"/>
        <end position="89"/>
    </location>
</feature>
<dbReference type="InterPro" id="IPR036259">
    <property type="entry name" value="MFS_trans_sf"/>
</dbReference>
<dbReference type="RefSeq" id="WP_080523808.1">
    <property type="nucleotide sequence ID" value="NZ_LPUF01000003.1"/>
</dbReference>
<dbReference type="PROSITE" id="PS50850">
    <property type="entry name" value="MFS"/>
    <property type="match status" value="1"/>
</dbReference>
<evidence type="ECO:0000256" key="5">
    <source>
        <dbReference type="ARBA" id="ARBA00022692"/>
    </source>
</evidence>
<feature type="transmembrane region" description="Helical" evidence="8">
    <location>
        <begin position="272"/>
        <end position="290"/>
    </location>
</feature>
<evidence type="ECO:0000259" key="9">
    <source>
        <dbReference type="PROSITE" id="PS50850"/>
    </source>
</evidence>
<proteinExistence type="inferred from homology"/>
<dbReference type="InterPro" id="IPR011701">
    <property type="entry name" value="MFS"/>
</dbReference>
<keyword evidence="11" id="KW-1185">Reference proteome</keyword>
<evidence type="ECO:0000313" key="11">
    <source>
        <dbReference type="Proteomes" id="UP000191980"/>
    </source>
</evidence>
<feature type="transmembrane region" description="Helical" evidence="8">
    <location>
        <begin position="95"/>
        <end position="117"/>
    </location>
</feature>
<evidence type="ECO:0000256" key="7">
    <source>
        <dbReference type="ARBA" id="ARBA00023136"/>
    </source>
</evidence>
<keyword evidence="4" id="KW-1003">Cell membrane</keyword>